<comment type="caution">
    <text evidence="2">The sequence shown here is derived from an EMBL/GenBank/DDBJ whole genome shotgun (WGS) entry which is preliminary data.</text>
</comment>
<evidence type="ECO:0000256" key="1">
    <source>
        <dbReference type="SAM" id="Phobius"/>
    </source>
</evidence>
<evidence type="ECO:0000313" key="2">
    <source>
        <dbReference type="EMBL" id="HIQ95442.1"/>
    </source>
</evidence>
<feature type="transmembrane region" description="Helical" evidence="1">
    <location>
        <begin position="173"/>
        <end position="195"/>
    </location>
</feature>
<feature type="transmembrane region" description="Helical" evidence="1">
    <location>
        <begin position="201"/>
        <end position="217"/>
    </location>
</feature>
<feature type="transmembrane region" description="Helical" evidence="1">
    <location>
        <begin position="104"/>
        <end position="128"/>
    </location>
</feature>
<reference evidence="2" key="1">
    <citation type="submission" date="2020-10" db="EMBL/GenBank/DDBJ databases">
        <authorList>
            <person name="Gilroy R."/>
        </authorList>
    </citation>
    <scope>NUCLEOTIDE SEQUENCE</scope>
    <source>
        <strain evidence="2">ChiSjej3B21-11622</strain>
    </source>
</reference>
<keyword evidence="1" id="KW-0472">Membrane</keyword>
<reference evidence="2" key="2">
    <citation type="journal article" date="2021" name="PeerJ">
        <title>Extensive microbial diversity within the chicken gut microbiome revealed by metagenomics and culture.</title>
        <authorList>
            <person name="Gilroy R."/>
            <person name="Ravi A."/>
            <person name="Getino M."/>
            <person name="Pursley I."/>
            <person name="Horton D.L."/>
            <person name="Alikhan N.F."/>
            <person name="Baker D."/>
            <person name="Gharbi K."/>
            <person name="Hall N."/>
            <person name="Watson M."/>
            <person name="Adriaenssens E.M."/>
            <person name="Foster-Nyarko E."/>
            <person name="Jarju S."/>
            <person name="Secka A."/>
            <person name="Antonio M."/>
            <person name="Oren A."/>
            <person name="Chaudhuri R.R."/>
            <person name="La Ragione R."/>
            <person name="Hildebrand F."/>
            <person name="Pallen M.J."/>
        </authorList>
    </citation>
    <scope>NUCLEOTIDE SEQUENCE</scope>
    <source>
        <strain evidence="2">ChiSjej3B21-11622</strain>
    </source>
</reference>
<accession>A0A9D0ZTM6</accession>
<feature type="transmembrane region" description="Helical" evidence="1">
    <location>
        <begin position="249"/>
        <end position="272"/>
    </location>
</feature>
<dbReference type="Proteomes" id="UP000886886">
    <property type="component" value="Unassembled WGS sequence"/>
</dbReference>
<name>A0A9D0ZTM6_9FIRM</name>
<evidence type="ECO:0000313" key="3">
    <source>
        <dbReference type="Proteomes" id="UP000886886"/>
    </source>
</evidence>
<protein>
    <submittedName>
        <fullName evidence="2">Uncharacterized protein</fullName>
    </submittedName>
</protein>
<gene>
    <name evidence="2" type="ORF">IAB26_02670</name>
</gene>
<dbReference type="EMBL" id="DVFT01000034">
    <property type="protein sequence ID" value="HIQ95442.1"/>
    <property type="molecule type" value="Genomic_DNA"/>
</dbReference>
<feature type="transmembrane region" description="Helical" evidence="1">
    <location>
        <begin position="134"/>
        <end position="152"/>
    </location>
</feature>
<feature type="transmembrane region" description="Helical" evidence="1">
    <location>
        <begin position="58"/>
        <end position="83"/>
    </location>
</feature>
<organism evidence="2 3">
    <name type="scientific">Candidatus Limivivens merdigallinarum</name>
    <dbReference type="NCBI Taxonomy" id="2840859"/>
    <lineage>
        <taxon>Bacteria</taxon>
        <taxon>Bacillati</taxon>
        <taxon>Bacillota</taxon>
        <taxon>Clostridia</taxon>
        <taxon>Lachnospirales</taxon>
        <taxon>Lachnospiraceae</taxon>
        <taxon>Lachnospiraceae incertae sedis</taxon>
        <taxon>Candidatus Limivivens</taxon>
    </lineage>
</organism>
<dbReference type="AlphaFoldDB" id="A0A9D0ZTM6"/>
<proteinExistence type="predicted"/>
<sequence length="283" mass="31408">MFREIGKVGRIGISQTFREPRLYLAWCLWGLSVGPQMNSLREVSAAAGYAVHPYVLPFFFQNIFMVVLMAMGALMVFCDVPGVTENSYYQIVRCGRRVWFWGQMVRMLLVGFLYTAGVALLPLLYLLGHLEWKAGWGKILGSLAQMSVVGGVESHFRASYRIIASFSSGEAMVLVCLILYLNVLLIGSLTLFGNILISKSMGAVLGAAMAFLPYLTIRLSDLNLAYYIAPLAWLDLGLFQPFMGSGMPTLPYVFAVLIGGNLLCIMAAYFGIMKKDMVLQNYH</sequence>
<keyword evidence="1" id="KW-1133">Transmembrane helix</keyword>
<keyword evidence="1" id="KW-0812">Transmembrane</keyword>